<dbReference type="AlphaFoldDB" id="A0A564Z412"/>
<proteinExistence type="predicted"/>
<accession>A0A564Z412</accession>
<reference evidence="1 2" key="1">
    <citation type="submission" date="2019-07" db="EMBL/GenBank/DDBJ databases">
        <authorList>
            <person name="Jastrzebski P J."/>
            <person name="Paukszto L."/>
            <person name="Jastrzebski P J."/>
        </authorList>
    </citation>
    <scope>NUCLEOTIDE SEQUENCE [LARGE SCALE GENOMIC DNA]</scope>
    <source>
        <strain evidence="1 2">WMS-il1</strain>
    </source>
</reference>
<protein>
    <submittedName>
        <fullName evidence="1">Uncharacterized protein</fullName>
    </submittedName>
</protein>
<feature type="non-terminal residue" evidence="1">
    <location>
        <position position="77"/>
    </location>
</feature>
<gene>
    <name evidence="1" type="ORF">WMSIL1_LOCUS12356</name>
</gene>
<sequence>MLNRDWGELEQSVMSVLFVSVAESGEVLGSRVITSSSGKVGPMYFKSANDFAMYLHKTRSSEPQKLSIKNHECIVDG</sequence>
<name>A0A564Z412_HYMDI</name>
<organism evidence="1 2">
    <name type="scientific">Hymenolepis diminuta</name>
    <name type="common">Rat tapeworm</name>
    <dbReference type="NCBI Taxonomy" id="6216"/>
    <lineage>
        <taxon>Eukaryota</taxon>
        <taxon>Metazoa</taxon>
        <taxon>Spiralia</taxon>
        <taxon>Lophotrochozoa</taxon>
        <taxon>Platyhelminthes</taxon>
        <taxon>Cestoda</taxon>
        <taxon>Eucestoda</taxon>
        <taxon>Cyclophyllidea</taxon>
        <taxon>Hymenolepididae</taxon>
        <taxon>Hymenolepis</taxon>
    </lineage>
</organism>
<dbReference type="EMBL" id="CABIJS010000611">
    <property type="protein sequence ID" value="VUZ54267.1"/>
    <property type="molecule type" value="Genomic_DNA"/>
</dbReference>
<dbReference type="Proteomes" id="UP000321570">
    <property type="component" value="Unassembled WGS sequence"/>
</dbReference>
<evidence type="ECO:0000313" key="1">
    <source>
        <dbReference type="EMBL" id="VUZ54267.1"/>
    </source>
</evidence>
<evidence type="ECO:0000313" key="2">
    <source>
        <dbReference type="Proteomes" id="UP000321570"/>
    </source>
</evidence>
<keyword evidence="2" id="KW-1185">Reference proteome</keyword>